<dbReference type="Proteomes" id="UP000664844">
    <property type="component" value="Unassembled WGS sequence"/>
</dbReference>
<reference evidence="1 2" key="1">
    <citation type="submission" date="2021-03" db="EMBL/GenBank/DDBJ databases">
        <title>Metabolic Capacity of the Antarctic Cyanobacterium Phormidium pseudopriestleyi that Sustains Oxygenic Photosynthesis in the Presence of Hydrogen Sulfide.</title>
        <authorList>
            <person name="Lumian J.E."/>
            <person name="Jungblut A.D."/>
            <person name="Dillon M.L."/>
            <person name="Hawes I."/>
            <person name="Doran P.T."/>
            <person name="Mackey T.J."/>
            <person name="Dick G.J."/>
            <person name="Grettenberger C.L."/>
            <person name="Sumner D.Y."/>
        </authorList>
    </citation>
    <scope>NUCLEOTIDE SEQUENCE [LARGE SCALE GENOMIC DNA]</scope>
    <source>
        <strain evidence="1 2">FRX01</strain>
    </source>
</reference>
<protein>
    <submittedName>
        <fullName evidence="1">Uncharacterized protein</fullName>
    </submittedName>
</protein>
<evidence type="ECO:0000313" key="1">
    <source>
        <dbReference type="EMBL" id="MBO0350346.1"/>
    </source>
</evidence>
<sequence>MLAIFLFVQDARTPNSIGTVRVRKPLDILSPWDISKASGGKEVNLFRRSGKS</sequence>
<evidence type="ECO:0000313" key="2">
    <source>
        <dbReference type="Proteomes" id="UP000664844"/>
    </source>
</evidence>
<proteinExistence type="predicted"/>
<accession>A0ABS3FTA3</accession>
<keyword evidence="2" id="KW-1185">Reference proteome</keyword>
<comment type="caution">
    <text evidence="1">The sequence shown here is derived from an EMBL/GenBank/DDBJ whole genome shotgun (WGS) entry which is preliminary data.</text>
</comment>
<gene>
    <name evidence="1" type="ORF">J0895_14770</name>
</gene>
<name>A0ABS3FTA3_9CYAN</name>
<dbReference type="EMBL" id="JAFLQW010000392">
    <property type="protein sequence ID" value="MBO0350346.1"/>
    <property type="molecule type" value="Genomic_DNA"/>
</dbReference>
<dbReference type="RefSeq" id="WP_207088827.1">
    <property type="nucleotide sequence ID" value="NZ_JAFLQW010000392.1"/>
</dbReference>
<organism evidence="1 2">
    <name type="scientific">Phormidium pseudopriestleyi FRX01</name>
    <dbReference type="NCBI Taxonomy" id="1759528"/>
    <lineage>
        <taxon>Bacteria</taxon>
        <taxon>Bacillati</taxon>
        <taxon>Cyanobacteriota</taxon>
        <taxon>Cyanophyceae</taxon>
        <taxon>Oscillatoriophycideae</taxon>
        <taxon>Oscillatoriales</taxon>
        <taxon>Oscillatoriaceae</taxon>
        <taxon>Phormidium</taxon>
    </lineage>
</organism>